<dbReference type="InterPro" id="IPR012337">
    <property type="entry name" value="RNaseH-like_sf"/>
</dbReference>
<dbReference type="InterPro" id="IPR043502">
    <property type="entry name" value="DNA/RNA_pol_sf"/>
</dbReference>
<gene>
    <name evidence="7" type="primary">RE1_3385</name>
    <name evidence="7" type="ORF">CK203_112854</name>
</gene>
<keyword evidence="1" id="KW-0645">Protease</keyword>
<evidence type="ECO:0000256" key="2">
    <source>
        <dbReference type="ARBA" id="ARBA00022723"/>
    </source>
</evidence>
<dbReference type="Gene3D" id="1.10.110.10">
    <property type="entry name" value="Plant lipid-transfer and hydrophobic proteins"/>
    <property type="match status" value="1"/>
</dbReference>
<protein>
    <submittedName>
        <fullName evidence="7">Retrovirus-related Pol polyprotein from transposon RE1</fullName>
    </submittedName>
</protein>
<keyword evidence="5" id="KW-0732">Signal</keyword>
<dbReference type="InterPro" id="IPR057670">
    <property type="entry name" value="SH3_retrovirus"/>
</dbReference>
<keyword evidence="2" id="KW-0479">Metal-binding</keyword>
<evidence type="ECO:0000313" key="7">
    <source>
        <dbReference type="EMBL" id="RVW21763.1"/>
    </source>
</evidence>
<dbReference type="AlphaFoldDB" id="A0A438CEX3"/>
<dbReference type="Gene3D" id="3.30.420.10">
    <property type="entry name" value="Ribonuclease H-like superfamily/Ribonuclease H"/>
    <property type="match status" value="1"/>
</dbReference>
<dbReference type="InterPro" id="IPR016140">
    <property type="entry name" value="Bifunc_inhib/LTP/seed_store"/>
</dbReference>
<dbReference type="InterPro" id="IPR054722">
    <property type="entry name" value="PolX-like_BBD"/>
</dbReference>
<dbReference type="InterPro" id="IPR001584">
    <property type="entry name" value="Integrase_cat-core"/>
</dbReference>
<dbReference type="Pfam" id="PF25597">
    <property type="entry name" value="SH3_retrovirus"/>
    <property type="match status" value="1"/>
</dbReference>
<dbReference type="InterPro" id="IPR036312">
    <property type="entry name" value="Bifun_inhib/LTP/seed_sf"/>
</dbReference>
<accession>A0A438CEX3</accession>
<dbReference type="Pfam" id="PF14223">
    <property type="entry name" value="Retrotran_gag_2"/>
    <property type="match status" value="1"/>
</dbReference>
<dbReference type="Pfam" id="PF00665">
    <property type="entry name" value="rve"/>
    <property type="match status" value="1"/>
</dbReference>
<reference evidence="7 8" key="1">
    <citation type="journal article" date="2018" name="PLoS Genet.">
        <title>Population sequencing reveals clonal diversity and ancestral inbreeding in the grapevine cultivar Chardonnay.</title>
        <authorList>
            <person name="Roach M.J."/>
            <person name="Johnson D.L."/>
            <person name="Bohlmann J."/>
            <person name="van Vuuren H.J."/>
            <person name="Jones S.J."/>
            <person name="Pretorius I.S."/>
            <person name="Schmidt S.A."/>
            <person name="Borneman A.R."/>
        </authorList>
    </citation>
    <scope>NUCLEOTIDE SEQUENCE [LARGE SCALE GENOMIC DNA]</scope>
    <source>
        <strain evidence="8">cv. Chardonnay</strain>
        <tissue evidence="7">Leaf</tissue>
    </source>
</reference>
<dbReference type="Proteomes" id="UP000288805">
    <property type="component" value="Unassembled WGS sequence"/>
</dbReference>
<evidence type="ECO:0000256" key="4">
    <source>
        <dbReference type="ARBA" id="ARBA00022801"/>
    </source>
</evidence>
<dbReference type="SUPFAM" id="SSF53098">
    <property type="entry name" value="Ribonuclease H-like"/>
    <property type="match status" value="1"/>
</dbReference>
<name>A0A438CEX3_VITVI</name>
<dbReference type="InterPro" id="IPR013103">
    <property type="entry name" value="RVT_2"/>
</dbReference>
<organism evidence="7 8">
    <name type="scientific">Vitis vinifera</name>
    <name type="common">Grape</name>
    <dbReference type="NCBI Taxonomy" id="29760"/>
    <lineage>
        <taxon>Eukaryota</taxon>
        <taxon>Viridiplantae</taxon>
        <taxon>Streptophyta</taxon>
        <taxon>Embryophyta</taxon>
        <taxon>Tracheophyta</taxon>
        <taxon>Spermatophyta</taxon>
        <taxon>Magnoliopsida</taxon>
        <taxon>eudicotyledons</taxon>
        <taxon>Gunneridae</taxon>
        <taxon>Pentapetalae</taxon>
        <taxon>rosids</taxon>
        <taxon>Vitales</taxon>
        <taxon>Vitaceae</taxon>
        <taxon>Viteae</taxon>
        <taxon>Vitis</taxon>
    </lineage>
</organism>
<dbReference type="InterPro" id="IPR039537">
    <property type="entry name" value="Retrotran_Ty1/copia-like"/>
</dbReference>
<feature type="signal peptide" evidence="5">
    <location>
        <begin position="1"/>
        <end position="24"/>
    </location>
</feature>
<dbReference type="PROSITE" id="PS50994">
    <property type="entry name" value="INTEGRASE"/>
    <property type="match status" value="1"/>
</dbReference>
<comment type="caution">
    <text evidence="7">The sequence shown here is derived from an EMBL/GenBank/DDBJ whole genome shotgun (WGS) entry which is preliminary data.</text>
</comment>
<dbReference type="GO" id="GO:0006508">
    <property type="term" value="P:proteolysis"/>
    <property type="evidence" value="ECO:0007669"/>
    <property type="project" value="UniProtKB-KW"/>
</dbReference>
<dbReference type="InterPro" id="IPR025724">
    <property type="entry name" value="GAG-pre-integrase_dom"/>
</dbReference>
<dbReference type="GO" id="GO:0003676">
    <property type="term" value="F:nucleic acid binding"/>
    <property type="evidence" value="ECO:0007669"/>
    <property type="project" value="InterPro"/>
</dbReference>
<evidence type="ECO:0000256" key="5">
    <source>
        <dbReference type="SAM" id="SignalP"/>
    </source>
</evidence>
<sequence length="1165" mass="133502">MRGAVVVVAALVVCGWGNVQMASADTSPSQCKEERNLLVNACRPVIYGRSPSADCCQRVRVSHEECVCSYVTPKTASIIGVIGVDNVVKKIEGCGRTVPRKYKCGTAREMTTEGNFVQPAISRFDESGAVLTEAQQKKLDEMKLKDLKVKNYLFQAIDRTILETILQKNTSKPIWDSMKKKYEGNERVKRSILQALRKEFETLEMKSGEGVSDYFSRVMFVANKTRVHESKDIDLLSIDELQSSLIVHEQKFHRHKGEEQALKCPSWDKEANFAELREEEAMLLMSYVEINEAKKEDVWFLDSGYGNHMCGDKTLFCDFNECFRQMVKLGNNSKMTVMGKGNEKGLAILIQQNKCKIYHPEKGLIIQAEMSANRMFILLAAPQPKKPACFHTTTKDLSHLWHCRYGHLSHKGLRTLQNNKMVNGLPQFEASKTVCTDCMVGTQHRNPIPKKSTWRASSKLQLINAEICGPITPISNRKKRYLIGFIDYFSRKAWIYFLVEKSEALVIFKQYKSCVEKEIGSYIKCLHTDRGGEFTSQDFNEFCKENGIKRQLTAAYTPQQNRVAERKNQTIMNMVRSMLSEKKLPETFWPEAVNWTVHILNRSPTLAVKNMTPEEAWSGVKPSVEHFRVFGCISHVHVLDIKRTKLEDKSFTCVLLGVSEESKAYRLYDPIAKKIVISRDIVFEEDKSWDWDKSYKEHVVAMLEWGDNEEMLLQIMKGLSEEEDETNLALFASGDPFYFEEAVKSAKWRAAMDSEIKSIEKNDTWVLIDLPAGAKKIGVKWIYKTKLNEHGEVDKYKARLVAKGYTQQHGVDYTEVFALVARMDTVRMIIALAAQRNWTIYQLDVKSAFLHGELSEEVFVEQPKGYEQKDNLHKVYKLKKALYGLKQAPRAWFSRIEAHFVNEGFERCHSEHTLFVKTSKGGKILILSLYVDDLIFTGNDESMFYEFKSSMMREFDMIDLGKMRYFPGVEVLQKTDDIYISQKKYALDVLKRFGMEESNSVHSLIVTGFKVFKDENGVKVDATFFKQMVGSLMYLTATRPDLMFVVSLITRCMGQPTELHLQTTKKVLRYLRGTTNLGIFYKKGGNDKLVAFIDSDYAGDLEDRKHRAEFIAVASCACQAVWMRRILEKLSHTQGVVELVHCGTQDQIVDVMTKPLKLDMFLKLR</sequence>
<dbReference type="PANTHER" id="PTHR42648:SF18">
    <property type="entry name" value="RETROTRANSPOSON, UNCLASSIFIED-LIKE PROTEIN"/>
    <property type="match status" value="1"/>
</dbReference>
<dbReference type="InterPro" id="IPR036397">
    <property type="entry name" value="RNaseH_sf"/>
</dbReference>
<dbReference type="SUPFAM" id="SSF56672">
    <property type="entry name" value="DNA/RNA polymerases"/>
    <property type="match status" value="1"/>
</dbReference>
<evidence type="ECO:0000259" key="6">
    <source>
        <dbReference type="PROSITE" id="PS50994"/>
    </source>
</evidence>
<dbReference type="Pfam" id="PF22936">
    <property type="entry name" value="Pol_BBD"/>
    <property type="match status" value="1"/>
</dbReference>
<keyword evidence="4" id="KW-0378">Hydrolase</keyword>
<evidence type="ECO:0000256" key="1">
    <source>
        <dbReference type="ARBA" id="ARBA00022670"/>
    </source>
</evidence>
<dbReference type="Pfam" id="PF13976">
    <property type="entry name" value="gag_pre-integrs"/>
    <property type="match status" value="1"/>
</dbReference>
<dbReference type="PANTHER" id="PTHR42648">
    <property type="entry name" value="TRANSPOSASE, PUTATIVE-RELATED"/>
    <property type="match status" value="1"/>
</dbReference>
<evidence type="ECO:0000256" key="3">
    <source>
        <dbReference type="ARBA" id="ARBA00022750"/>
    </source>
</evidence>
<feature type="domain" description="Integrase catalytic" evidence="6">
    <location>
        <begin position="445"/>
        <end position="621"/>
    </location>
</feature>
<dbReference type="SUPFAM" id="SSF47699">
    <property type="entry name" value="Bifunctional inhibitor/lipid-transfer protein/seed storage 2S albumin"/>
    <property type="match status" value="1"/>
</dbReference>
<feature type="chain" id="PRO_5019196439" evidence="5">
    <location>
        <begin position="25"/>
        <end position="1165"/>
    </location>
</feature>
<dbReference type="Pfam" id="PF14368">
    <property type="entry name" value="LTP_2"/>
    <property type="match status" value="1"/>
</dbReference>
<dbReference type="Pfam" id="PF07727">
    <property type="entry name" value="RVT_2"/>
    <property type="match status" value="1"/>
</dbReference>
<keyword evidence="3" id="KW-0064">Aspartyl protease</keyword>
<evidence type="ECO:0000313" key="8">
    <source>
        <dbReference type="Proteomes" id="UP000288805"/>
    </source>
</evidence>
<dbReference type="GO" id="GO:0015074">
    <property type="term" value="P:DNA integration"/>
    <property type="evidence" value="ECO:0007669"/>
    <property type="project" value="InterPro"/>
</dbReference>
<proteinExistence type="predicted"/>
<dbReference type="EMBL" id="QGNW01002270">
    <property type="protein sequence ID" value="RVW21763.1"/>
    <property type="molecule type" value="Genomic_DNA"/>
</dbReference>
<dbReference type="GO" id="GO:0046872">
    <property type="term" value="F:metal ion binding"/>
    <property type="evidence" value="ECO:0007669"/>
    <property type="project" value="UniProtKB-KW"/>
</dbReference>
<dbReference type="GO" id="GO:0004190">
    <property type="term" value="F:aspartic-type endopeptidase activity"/>
    <property type="evidence" value="ECO:0007669"/>
    <property type="project" value="UniProtKB-KW"/>
</dbReference>